<dbReference type="Proteomes" id="UP000248917">
    <property type="component" value="Unassembled WGS sequence"/>
</dbReference>
<organism evidence="2 3">
    <name type="scientific">Algoriphagus aquaeductus</name>
    <dbReference type="NCBI Taxonomy" id="475299"/>
    <lineage>
        <taxon>Bacteria</taxon>
        <taxon>Pseudomonadati</taxon>
        <taxon>Bacteroidota</taxon>
        <taxon>Cytophagia</taxon>
        <taxon>Cytophagales</taxon>
        <taxon>Cyclobacteriaceae</taxon>
        <taxon>Algoriphagus</taxon>
    </lineage>
</organism>
<feature type="transmembrane region" description="Helical" evidence="1">
    <location>
        <begin position="30"/>
        <end position="50"/>
    </location>
</feature>
<dbReference type="EMBL" id="QKTX01000009">
    <property type="protein sequence ID" value="PZV82254.1"/>
    <property type="molecule type" value="Genomic_DNA"/>
</dbReference>
<dbReference type="AlphaFoldDB" id="A0A326RPJ1"/>
<sequence>MELTLVSISTLVIRSGLAGTCSIISILNKLLFMTRFTALLIFSILFSVGAKAQEIQGKLVVGSKSKVELTLKSNQAVDLYAAFREQNHPIHFVFEGKSLPQTSSGQEVALIWFRTTLKKDGKVISKLERAPMPFFPGDMLMPVETFDFIAQLSAVNGKPDLRSEIPAGNYEVLLDAGPVGSKGQISSAVILFAVK</sequence>
<proteinExistence type="predicted"/>
<evidence type="ECO:0000256" key="1">
    <source>
        <dbReference type="SAM" id="Phobius"/>
    </source>
</evidence>
<gene>
    <name evidence="2" type="ORF">CLV31_109115</name>
</gene>
<accession>A0A326RPJ1</accession>
<keyword evidence="1" id="KW-0472">Membrane</keyword>
<keyword evidence="1" id="KW-1133">Transmembrane helix</keyword>
<evidence type="ECO:0000313" key="3">
    <source>
        <dbReference type="Proteomes" id="UP000248917"/>
    </source>
</evidence>
<name>A0A326RPJ1_9BACT</name>
<evidence type="ECO:0000313" key="2">
    <source>
        <dbReference type="EMBL" id="PZV82254.1"/>
    </source>
</evidence>
<keyword evidence="3" id="KW-1185">Reference proteome</keyword>
<reference evidence="2 3" key="1">
    <citation type="submission" date="2018-06" db="EMBL/GenBank/DDBJ databases">
        <title>Genomic Encyclopedia of Archaeal and Bacterial Type Strains, Phase II (KMG-II): from individual species to whole genera.</title>
        <authorList>
            <person name="Goeker M."/>
        </authorList>
    </citation>
    <scope>NUCLEOTIDE SEQUENCE [LARGE SCALE GENOMIC DNA]</scope>
    <source>
        <strain evidence="2 3">T4</strain>
    </source>
</reference>
<protein>
    <submittedName>
        <fullName evidence="2">Uncharacterized protein</fullName>
    </submittedName>
</protein>
<keyword evidence="1" id="KW-0812">Transmembrane</keyword>
<comment type="caution">
    <text evidence="2">The sequence shown here is derived from an EMBL/GenBank/DDBJ whole genome shotgun (WGS) entry which is preliminary data.</text>
</comment>